<comment type="subcellular location">
    <subcellularLocation>
        <location evidence="2 15 16">Cytoplasm</location>
    </subcellularLocation>
</comment>
<protein>
    <recommendedName>
        <fullName evidence="6 15">tRNA (guanine-N(1)-)-methyltransferase</fullName>
        <ecNumber evidence="5 15">2.1.1.228</ecNumber>
    </recommendedName>
    <alternativeName>
        <fullName evidence="12 15">M1G-methyltransferase</fullName>
    </alternativeName>
    <alternativeName>
        <fullName evidence="13 15">tRNA [GM37] methyltransferase</fullName>
    </alternativeName>
</protein>
<dbReference type="CDD" id="cd18080">
    <property type="entry name" value="TrmD-like"/>
    <property type="match status" value="1"/>
</dbReference>
<evidence type="ECO:0000256" key="17">
    <source>
        <dbReference type="SAM" id="MobiDB-lite"/>
    </source>
</evidence>
<evidence type="ECO:0000256" key="7">
    <source>
        <dbReference type="ARBA" id="ARBA00022490"/>
    </source>
</evidence>
<evidence type="ECO:0000256" key="11">
    <source>
        <dbReference type="ARBA" id="ARBA00022694"/>
    </source>
</evidence>
<dbReference type="InterPro" id="IPR029026">
    <property type="entry name" value="tRNA_m1G_MTases_N"/>
</dbReference>
<dbReference type="GO" id="GO:0005829">
    <property type="term" value="C:cytosol"/>
    <property type="evidence" value="ECO:0007669"/>
    <property type="project" value="TreeGrafter"/>
</dbReference>
<dbReference type="FunFam" id="3.40.1280.10:FF:000001">
    <property type="entry name" value="tRNA (guanine-N(1)-)-methyltransferase"/>
    <property type="match status" value="1"/>
</dbReference>
<dbReference type="FunFam" id="1.10.1270.20:FF:000001">
    <property type="entry name" value="tRNA (guanine-N(1)-)-methyltransferase"/>
    <property type="match status" value="1"/>
</dbReference>
<keyword evidence="9 15" id="KW-0808">Transferase</keyword>
<keyword evidence="8 15" id="KW-0489">Methyltransferase</keyword>
<dbReference type="Gene3D" id="3.40.1280.10">
    <property type="match status" value="1"/>
</dbReference>
<evidence type="ECO:0000256" key="8">
    <source>
        <dbReference type="ARBA" id="ARBA00022603"/>
    </source>
</evidence>
<evidence type="ECO:0000256" key="9">
    <source>
        <dbReference type="ARBA" id="ARBA00022679"/>
    </source>
</evidence>
<keyword evidence="7 15" id="KW-0963">Cytoplasm</keyword>
<comment type="subunit">
    <text evidence="4 15 16">Homodimer.</text>
</comment>
<dbReference type="NCBIfam" id="NF000648">
    <property type="entry name" value="PRK00026.1"/>
    <property type="match status" value="1"/>
</dbReference>
<dbReference type="PANTHER" id="PTHR46417:SF1">
    <property type="entry name" value="TRNA (GUANINE-N(1)-)-METHYLTRANSFERASE"/>
    <property type="match status" value="1"/>
</dbReference>
<comment type="function">
    <text evidence="1 15 16">Specifically methylates guanosine-37 in various tRNAs.</text>
</comment>
<evidence type="ECO:0000259" key="18">
    <source>
        <dbReference type="Pfam" id="PF01746"/>
    </source>
</evidence>
<evidence type="ECO:0000256" key="6">
    <source>
        <dbReference type="ARBA" id="ARBA00014679"/>
    </source>
</evidence>
<dbReference type="Pfam" id="PF01746">
    <property type="entry name" value="tRNA_m1G_MT"/>
    <property type="match status" value="1"/>
</dbReference>
<evidence type="ECO:0000256" key="3">
    <source>
        <dbReference type="ARBA" id="ARBA00007630"/>
    </source>
</evidence>
<sequence length="302" mass="32542">MQFDVVTLFPEMFGALTDYGITSRAVKQQRFALRTWNPRDFTSNNYRTVDDRPYGGGPGMVMLARPLEDAITAAKAAQAAAGVAKPRVLLMSPQGTPLTHRKVMAFAAEAGLILLCGRYEAIDQRLVDRCVDEEVSLGDFVLSGGELPAMALMDAVVRQLPGVLNDAQSAVQDSFVDGLLDYPHYTRPEEYEGVRVPDVLLGGNHAEIELWRRRQALANTLAKRPDLIKAARRHKTLSRADEAWLASLGTGQPAGAQHGGTARAVPVSNPSSTGATEVRGRTAAEQGINAGMMDPGVSNESD</sequence>
<keyword evidence="11 15" id="KW-0819">tRNA processing</keyword>
<evidence type="ECO:0000256" key="12">
    <source>
        <dbReference type="ARBA" id="ARBA00029736"/>
    </source>
</evidence>
<proteinExistence type="inferred from homology"/>
<evidence type="ECO:0000256" key="4">
    <source>
        <dbReference type="ARBA" id="ARBA00011738"/>
    </source>
</evidence>
<dbReference type="InterPro" id="IPR023148">
    <property type="entry name" value="tRNA_m1G_MeTrfase_C_sf"/>
</dbReference>
<keyword evidence="20" id="KW-1185">Reference proteome</keyword>
<keyword evidence="10 15" id="KW-0949">S-adenosyl-L-methionine</keyword>
<organism evidence="19 20">
    <name type="scientific">Pararobbsia alpina</name>
    <dbReference type="NCBI Taxonomy" id="621374"/>
    <lineage>
        <taxon>Bacteria</taxon>
        <taxon>Pseudomonadati</taxon>
        <taxon>Pseudomonadota</taxon>
        <taxon>Betaproteobacteria</taxon>
        <taxon>Burkholderiales</taxon>
        <taxon>Burkholderiaceae</taxon>
        <taxon>Pararobbsia</taxon>
    </lineage>
</organism>
<dbReference type="InterPro" id="IPR016009">
    <property type="entry name" value="tRNA_MeTrfase_TRMD/TRM10"/>
</dbReference>
<dbReference type="NCBIfam" id="TIGR00088">
    <property type="entry name" value="trmD"/>
    <property type="match status" value="1"/>
</dbReference>
<evidence type="ECO:0000256" key="14">
    <source>
        <dbReference type="ARBA" id="ARBA00047783"/>
    </source>
</evidence>
<feature type="binding site" evidence="15">
    <location>
        <position position="117"/>
    </location>
    <ligand>
        <name>S-adenosyl-L-methionine</name>
        <dbReference type="ChEBI" id="CHEBI:59789"/>
    </ligand>
</feature>
<evidence type="ECO:0000256" key="15">
    <source>
        <dbReference type="HAMAP-Rule" id="MF_00605"/>
    </source>
</evidence>
<dbReference type="InterPro" id="IPR029028">
    <property type="entry name" value="Alpha/beta_knot_MTases"/>
</dbReference>
<evidence type="ECO:0000256" key="13">
    <source>
        <dbReference type="ARBA" id="ARBA00033392"/>
    </source>
</evidence>
<accession>A0A6S7B969</accession>
<evidence type="ECO:0000313" key="20">
    <source>
        <dbReference type="Proteomes" id="UP000494115"/>
    </source>
</evidence>
<dbReference type="InterPro" id="IPR002649">
    <property type="entry name" value="tRNA_m1G_MeTrfase_TrmD"/>
</dbReference>
<dbReference type="PANTHER" id="PTHR46417">
    <property type="entry name" value="TRNA (GUANINE-N(1)-)-METHYLTRANSFERASE"/>
    <property type="match status" value="1"/>
</dbReference>
<gene>
    <name evidence="15 19" type="primary">trmD</name>
    <name evidence="19" type="ORF">LMG28138_01205</name>
</gene>
<evidence type="ECO:0000256" key="2">
    <source>
        <dbReference type="ARBA" id="ARBA00004496"/>
    </source>
</evidence>
<comment type="catalytic activity">
    <reaction evidence="14 15 16">
        <text>guanosine(37) in tRNA + S-adenosyl-L-methionine = N(1)-methylguanosine(37) in tRNA + S-adenosyl-L-homocysteine + H(+)</text>
        <dbReference type="Rhea" id="RHEA:36899"/>
        <dbReference type="Rhea" id="RHEA-COMP:10145"/>
        <dbReference type="Rhea" id="RHEA-COMP:10147"/>
        <dbReference type="ChEBI" id="CHEBI:15378"/>
        <dbReference type="ChEBI" id="CHEBI:57856"/>
        <dbReference type="ChEBI" id="CHEBI:59789"/>
        <dbReference type="ChEBI" id="CHEBI:73542"/>
        <dbReference type="ChEBI" id="CHEBI:74269"/>
        <dbReference type="EC" id="2.1.1.228"/>
    </reaction>
</comment>
<feature type="binding site" evidence="15">
    <location>
        <begin position="137"/>
        <end position="142"/>
    </location>
    <ligand>
        <name>S-adenosyl-L-methionine</name>
        <dbReference type="ChEBI" id="CHEBI:59789"/>
    </ligand>
</feature>
<dbReference type="AlphaFoldDB" id="A0A6S7B969"/>
<dbReference type="HAMAP" id="MF_00605">
    <property type="entry name" value="TrmD"/>
    <property type="match status" value="1"/>
</dbReference>
<dbReference type="SUPFAM" id="SSF75217">
    <property type="entry name" value="alpha/beta knot"/>
    <property type="match status" value="1"/>
</dbReference>
<reference evidence="19 20" key="1">
    <citation type="submission" date="2020-04" db="EMBL/GenBank/DDBJ databases">
        <authorList>
            <person name="De Canck E."/>
        </authorList>
    </citation>
    <scope>NUCLEOTIDE SEQUENCE [LARGE SCALE GENOMIC DNA]</scope>
    <source>
        <strain evidence="19 20">LMG 28138</strain>
    </source>
</reference>
<dbReference type="EMBL" id="CADIKM010000004">
    <property type="protein sequence ID" value="CAB3781413.1"/>
    <property type="molecule type" value="Genomic_DNA"/>
</dbReference>
<evidence type="ECO:0000256" key="10">
    <source>
        <dbReference type="ARBA" id="ARBA00022691"/>
    </source>
</evidence>
<feature type="domain" description="tRNA methyltransferase TRMD/TRM10-type" evidence="18">
    <location>
        <begin position="1"/>
        <end position="229"/>
    </location>
</feature>
<dbReference type="EC" id="2.1.1.228" evidence="5 15"/>
<name>A0A6S7B969_9BURK</name>
<evidence type="ECO:0000256" key="5">
    <source>
        <dbReference type="ARBA" id="ARBA00012807"/>
    </source>
</evidence>
<comment type="similarity">
    <text evidence="3 15 16">Belongs to the RNA methyltransferase TrmD family.</text>
</comment>
<evidence type="ECO:0000313" key="19">
    <source>
        <dbReference type="EMBL" id="CAB3781413.1"/>
    </source>
</evidence>
<dbReference type="GO" id="GO:0002939">
    <property type="term" value="P:tRNA N1-guanine methylation"/>
    <property type="evidence" value="ECO:0007669"/>
    <property type="project" value="TreeGrafter"/>
</dbReference>
<dbReference type="Gene3D" id="1.10.1270.20">
    <property type="entry name" value="tRNA(m1g37)methyltransferase, domain 2"/>
    <property type="match status" value="1"/>
</dbReference>
<evidence type="ECO:0000256" key="1">
    <source>
        <dbReference type="ARBA" id="ARBA00002634"/>
    </source>
</evidence>
<dbReference type="GO" id="GO:0052906">
    <property type="term" value="F:tRNA (guanine(37)-N1)-methyltransferase activity"/>
    <property type="evidence" value="ECO:0007669"/>
    <property type="project" value="UniProtKB-UniRule"/>
</dbReference>
<dbReference type="Proteomes" id="UP000494115">
    <property type="component" value="Unassembled WGS sequence"/>
</dbReference>
<evidence type="ECO:0000256" key="16">
    <source>
        <dbReference type="RuleBase" id="RU003464"/>
    </source>
</evidence>
<feature type="region of interest" description="Disordered" evidence="17">
    <location>
        <begin position="250"/>
        <end position="279"/>
    </location>
</feature>